<name>A0ABU1TDL1_9SPHI</name>
<reference evidence="1 2" key="1">
    <citation type="submission" date="2023-07" db="EMBL/GenBank/DDBJ databases">
        <title>Sorghum-associated microbial communities from plants grown in Nebraska, USA.</title>
        <authorList>
            <person name="Schachtman D."/>
        </authorList>
    </citation>
    <scope>NUCLEOTIDE SEQUENCE [LARGE SCALE GENOMIC DNA]</scope>
    <source>
        <strain evidence="1 2">3262</strain>
    </source>
</reference>
<dbReference type="EMBL" id="JAVDUU010000003">
    <property type="protein sequence ID" value="MDR6943409.1"/>
    <property type="molecule type" value="Genomic_DNA"/>
</dbReference>
<dbReference type="InterPro" id="IPR029069">
    <property type="entry name" value="HotDog_dom_sf"/>
</dbReference>
<dbReference type="Proteomes" id="UP001247620">
    <property type="component" value="Unassembled WGS sequence"/>
</dbReference>
<keyword evidence="2" id="KW-1185">Reference proteome</keyword>
<accession>A0ABU1TDL1</accession>
<dbReference type="RefSeq" id="WP_310097589.1">
    <property type="nucleotide sequence ID" value="NZ_JAVDUU010000003.1"/>
</dbReference>
<protein>
    <submittedName>
        <fullName evidence="1">Acyl-coenzyme A thioesterase PaaI-like protein</fullName>
    </submittedName>
</protein>
<dbReference type="Pfam" id="PF14539">
    <property type="entry name" value="DUF4442"/>
    <property type="match status" value="1"/>
</dbReference>
<evidence type="ECO:0000313" key="2">
    <source>
        <dbReference type="Proteomes" id="UP001247620"/>
    </source>
</evidence>
<gene>
    <name evidence="1" type="ORF">J2W55_003262</name>
</gene>
<dbReference type="SUPFAM" id="SSF54637">
    <property type="entry name" value="Thioesterase/thiol ester dehydrase-isomerase"/>
    <property type="match status" value="1"/>
</dbReference>
<sequence length="158" mass="18246">MVVSEVMLKWAMRLYPPLFLQRIWVVNIDKGFKGVHVKIKKSFLNKNYNNSIFGGTIFSAADPFYPVLFHQLLSRKGYKLKVWSKSSSIHYLKPGSSDLYFKISLTDDEIDNAELILNTTGKYMAHHPIDIYNKDGEICVSVMNEVYLRNLNFTDTSL</sequence>
<evidence type="ECO:0000313" key="1">
    <source>
        <dbReference type="EMBL" id="MDR6943409.1"/>
    </source>
</evidence>
<comment type="caution">
    <text evidence="1">The sequence shown here is derived from an EMBL/GenBank/DDBJ whole genome shotgun (WGS) entry which is preliminary data.</text>
</comment>
<dbReference type="Gene3D" id="3.10.129.10">
    <property type="entry name" value="Hotdog Thioesterase"/>
    <property type="match status" value="1"/>
</dbReference>
<proteinExistence type="predicted"/>
<dbReference type="InterPro" id="IPR027961">
    <property type="entry name" value="DUF4442"/>
</dbReference>
<organism evidence="1 2">
    <name type="scientific">Mucilaginibacter pocheonensis</name>
    <dbReference type="NCBI Taxonomy" id="398050"/>
    <lineage>
        <taxon>Bacteria</taxon>
        <taxon>Pseudomonadati</taxon>
        <taxon>Bacteroidota</taxon>
        <taxon>Sphingobacteriia</taxon>
        <taxon>Sphingobacteriales</taxon>
        <taxon>Sphingobacteriaceae</taxon>
        <taxon>Mucilaginibacter</taxon>
    </lineage>
</organism>